<feature type="transmembrane region" description="Helical" evidence="2">
    <location>
        <begin position="64"/>
        <end position="83"/>
    </location>
</feature>
<organism evidence="3 4">
    <name type="scientific">Caenorhabditis tropicalis</name>
    <dbReference type="NCBI Taxonomy" id="1561998"/>
    <lineage>
        <taxon>Eukaryota</taxon>
        <taxon>Metazoa</taxon>
        <taxon>Ecdysozoa</taxon>
        <taxon>Nematoda</taxon>
        <taxon>Chromadorea</taxon>
        <taxon>Rhabditida</taxon>
        <taxon>Rhabditina</taxon>
        <taxon>Rhabditomorpha</taxon>
        <taxon>Rhabditoidea</taxon>
        <taxon>Rhabditidae</taxon>
        <taxon>Peloderinae</taxon>
        <taxon>Caenorhabditis</taxon>
    </lineage>
</organism>
<keyword evidence="3" id="KW-1185">Reference proteome</keyword>
<evidence type="ECO:0000256" key="2">
    <source>
        <dbReference type="SAM" id="Phobius"/>
    </source>
</evidence>
<protein>
    <submittedName>
        <fullName evidence="4">7TM_GPCR_Srx domain-containing protein</fullName>
    </submittedName>
</protein>
<accession>A0A1I7TNQ0</accession>
<dbReference type="AlphaFoldDB" id="A0A1I7TNQ0"/>
<dbReference type="eggNOG" id="ENOG502TIHU">
    <property type="taxonomic scope" value="Eukaryota"/>
</dbReference>
<sequence length="210" mass="23993">MMTDESVTESNTENEETNENVFPSKSGLKQLWGYNLGILSMNSISHLYFISLIPKHYPFYRTQFFISIAATLFAVLVTIRIGFRIISFQSTVSILHLFWIFYCFSTVPVFMTAISSISQESCNQNISICFEALGLLNDFQLKMFVGVATQIFFVGMLYVEMKRLCLLLQFPFSKFETIRIQLNEMEDTSFDNSTANELPAKNPNDIVIAA</sequence>
<evidence type="ECO:0000313" key="3">
    <source>
        <dbReference type="Proteomes" id="UP000095282"/>
    </source>
</evidence>
<name>A0A1I7TNQ0_9PELO</name>
<feature type="transmembrane region" description="Helical" evidence="2">
    <location>
        <begin position="139"/>
        <end position="159"/>
    </location>
</feature>
<keyword evidence="2" id="KW-1133">Transmembrane helix</keyword>
<reference evidence="4" key="1">
    <citation type="submission" date="2016-11" db="UniProtKB">
        <authorList>
            <consortium name="WormBaseParasite"/>
        </authorList>
    </citation>
    <scope>IDENTIFICATION</scope>
</reference>
<evidence type="ECO:0000313" key="4">
    <source>
        <dbReference type="WBParaSite" id="Csp11.Scaffold629.g10253.t1"/>
    </source>
</evidence>
<dbReference type="WBParaSite" id="Csp11.Scaffold629.g10253.t1">
    <property type="protein sequence ID" value="Csp11.Scaffold629.g10253.t1"/>
    <property type="gene ID" value="Csp11.Scaffold629.g10253"/>
</dbReference>
<feature type="region of interest" description="Disordered" evidence="1">
    <location>
        <begin position="1"/>
        <end position="21"/>
    </location>
</feature>
<keyword evidence="2" id="KW-0812">Transmembrane</keyword>
<feature type="transmembrane region" description="Helical" evidence="2">
    <location>
        <begin position="31"/>
        <end position="52"/>
    </location>
</feature>
<dbReference type="Proteomes" id="UP000095282">
    <property type="component" value="Unplaced"/>
</dbReference>
<evidence type="ECO:0000256" key="1">
    <source>
        <dbReference type="SAM" id="MobiDB-lite"/>
    </source>
</evidence>
<feature type="transmembrane region" description="Helical" evidence="2">
    <location>
        <begin position="95"/>
        <end position="119"/>
    </location>
</feature>
<proteinExistence type="predicted"/>
<keyword evidence="2" id="KW-0472">Membrane</keyword>